<keyword evidence="6" id="KW-1185">Reference proteome</keyword>
<protein>
    <recommendedName>
        <fullName evidence="7">Terpene cyclase/mutase family member</fullName>
    </recommendedName>
</protein>
<name>A0A9Q1KZB4_9CARY</name>
<keyword evidence="2" id="KW-0677">Repeat</keyword>
<sequence length="569" mass="65334">MWKLKIAEGKEDPWLVSVNNYIGRQHWEFDPKAGTLEERANVERAREGFKRNRFTMRQSVDFLMRMQLRKENPSVEIPEAIKLEGTEQITEQAVETTLKRAVGYFSTIQAHDGHWPAESAGPLFLLPALTEDGGWGFHIEGQSTMFGSALNYITLRLLGEGPDDGEDDAMARGRRWILDHGGVIGKMLSYCRLVYLPMSYLYGKRFVAPITELIQSLRRELYTQPYSEIDWNKARNTCAKEDLYHEHPLVQDVLWGFLHHFTEPILNRWPFSKLREKALKTIMEHIHYEDVNSRYLCTACIEKVVSLQFEYNLSVIRENPSGNFKEMYRHISKGAWMFSIHDQGWQVSDSTAEGLKAAILLSQMSLENKIEEECLPKMEVSQLGNPKELSGGLRYVECTSSAIQSLSLFKKLYPTRRREEIEECISKGIRFIEESQNYDGSWYGCWGICFTYGTWFGVEALATLGGKCYNSSSLSKACEFLLSKQLPDGGWGESYLSCTNKVYTNLQGNRSNLVHTSWALLALMKAGQARAFMKNCILNYASFRNIFPIWALGEYRNLQMQEEISTITN</sequence>
<dbReference type="EMBL" id="JAKOGI010000010">
    <property type="protein sequence ID" value="KAJ8451277.1"/>
    <property type="molecule type" value="Genomic_DNA"/>
</dbReference>
<evidence type="ECO:0000259" key="3">
    <source>
        <dbReference type="Pfam" id="PF13243"/>
    </source>
</evidence>
<dbReference type="Gene3D" id="1.50.10.20">
    <property type="match status" value="2"/>
</dbReference>
<organism evidence="5 6">
    <name type="scientific">Carnegiea gigantea</name>
    <dbReference type="NCBI Taxonomy" id="171969"/>
    <lineage>
        <taxon>Eukaryota</taxon>
        <taxon>Viridiplantae</taxon>
        <taxon>Streptophyta</taxon>
        <taxon>Embryophyta</taxon>
        <taxon>Tracheophyta</taxon>
        <taxon>Spermatophyta</taxon>
        <taxon>Magnoliopsida</taxon>
        <taxon>eudicotyledons</taxon>
        <taxon>Gunneridae</taxon>
        <taxon>Pentapetalae</taxon>
        <taxon>Caryophyllales</taxon>
        <taxon>Cactineae</taxon>
        <taxon>Cactaceae</taxon>
        <taxon>Cactoideae</taxon>
        <taxon>Echinocereeae</taxon>
        <taxon>Carnegiea</taxon>
    </lineage>
</organism>
<dbReference type="InterPro" id="IPR032697">
    <property type="entry name" value="SQ_cyclase_N"/>
</dbReference>
<evidence type="ECO:0000313" key="6">
    <source>
        <dbReference type="Proteomes" id="UP001153076"/>
    </source>
</evidence>
<evidence type="ECO:0000256" key="1">
    <source>
        <dbReference type="ARBA" id="ARBA00009755"/>
    </source>
</evidence>
<feature type="domain" description="Squalene cyclase C-terminal" evidence="3">
    <location>
        <begin position="419"/>
        <end position="530"/>
    </location>
</feature>
<dbReference type="Pfam" id="PF13249">
    <property type="entry name" value="SQHop_cyclase_N"/>
    <property type="match status" value="1"/>
</dbReference>
<dbReference type="PROSITE" id="PS01074">
    <property type="entry name" value="TERPENE_SYNTHASES"/>
    <property type="match status" value="1"/>
</dbReference>
<comment type="similarity">
    <text evidence="1">Belongs to the terpene cyclase/mutase family.</text>
</comment>
<comment type="caution">
    <text evidence="5">The sequence shown here is derived from an EMBL/GenBank/DDBJ whole genome shotgun (WGS) entry which is preliminary data.</text>
</comment>
<dbReference type="InterPro" id="IPR018333">
    <property type="entry name" value="Squalene_cyclase"/>
</dbReference>
<proteinExistence type="inferred from homology"/>
<feature type="domain" description="Squalene cyclase N-terminal" evidence="4">
    <location>
        <begin position="130"/>
        <end position="183"/>
    </location>
</feature>
<evidence type="ECO:0000259" key="4">
    <source>
        <dbReference type="Pfam" id="PF13249"/>
    </source>
</evidence>
<dbReference type="GO" id="GO:0005811">
    <property type="term" value="C:lipid droplet"/>
    <property type="evidence" value="ECO:0007669"/>
    <property type="project" value="InterPro"/>
</dbReference>
<dbReference type="PANTHER" id="PTHR11764">
    <property type="entry name" value="TERPENE CYCLASE/MUTASE FAMILY MEMBER"/>
    <property type="match status" value="1"/>
</dbReference>
<evidence type="ECO:0000313" key="5">
    <source>
        <dbReference type="EMBL" id="KAJ8451277.1"/>
    </source>
</evidence>
<dbReference type="Proteomes" id="UP001153076">
    <property type="component" value="Unassembled WGS sequence"/>
</dbReference>
<dbReference type="InterPro" id="IPR008930">
    <property type="entry name" value="Terpenoid_cyclase/PrenylTrfase"/>
</dbReference>
<dbReference type="InterPro" id="IPR032696">
    <property type="entry name" value="SQ_cyclase_C"/>
</dbReference>
<evidence type="ECO:0000256" key="2">
    <source>
        <dbReference type="ARBA" id="ARBA00022737"/>
    </source>
</evidence>
<reference evidence="5" key="1">
    <citation type="submission" date="2022-04" db="EMBL/GenBank/DDBJ databases">
        <title>Carnegiea gigantea Genome sequencing and assembly v2.</title>
        <authorList>
            <person name="Copetti D."/>
            <person name="Sanderson M.J."/>
            <person name="Burquez A."/>
            <person name="Wojciechowski M.F."/>
        </authorList>
    </citation>
    <scope>NUCLEOTIDE SEQUENCE</scope>
    <source>
        <strain evidence="5">SGP5-SGP5p</strain>
        <tissue evidence="5">Aerial part</tissue>
    </source>
</reference>
<accession>A0A9Q1KZB4</accession>
<dbReference type="GO" id="GO:0016866">
    <property type="term" value="F:intramolecular transferase activity"/>
    <property type="evidence" value="ECO:0007669"/>
    <property type="project" value="InterPro"/>
</dbReference>
<dbReference type="GO" id="GO:0016104">
    <property type="term" value="P:triterpenoid biosynthetic process"/>
    <property type="evidence" value="ECO:0007669"/>
    <property type="project" value="InterPro"/>
</dbReference>
<evidence type="ECO:0008006" key="7">
    <source>
        <dbReference type="Google" id="ProtNLM"/>
    </source>
</evidence>
<dbReference type="InterPro" id="IPR002365">
    <property type="entry name" value="Terpene_synthase_CS"/>
</dbReference>
<dbReference type="SUPFAM" id="SSF48239">
    <property type="entry name" value="Terpenoid cyclases/Protein prenyltransferases"/>
    <property type="match status" value="3"/>
</dbReference>
<dbReference type="Pfam" id="PF13243">
    <property type="entry name" value="SQHop_cyclase_C"/>
    <property type="match status" value="1"/>
</dbReference>
<dbReference type="PANTHER" id="PTHR11764:SF19">
    <property type="entry name" value="TERPENE CYCLASE_MUTASE FAMILY MEMBER"/>
    <property type="match status" value="1"/>
</dbReference>
<gene>
    <name evidence="5" type="ORF">Cgig2_014049</name>
</gene>
<dbReference type="OrthoDB" id="21502at2759"/>
<dbReference type="AlphaFoldDB" id="A0A9Q1KZB4"/>